<proteinExistence type="predicted"/>
<evidence type="ECO:0000313" key="1">
    <source>
        <dbReference type="EMBL" id="KAJ1372343.1"/>
    </source>
</evidence>
<accession>A0AAD5R9K3</accession>
<evidence type="ECO:0000313" key="2">
    <source>
        <dbReference type="Proteomes" id="UP001196413"/>
    </source>
</evidence>
<name>A0AAD5R9K3_PARTN</name>
<reference evidence="1" key="1">
    <citation type="submission" date="2021-06" db="EMBL/GenBank/DDBJ databases">
        <title>Parelaphostrongylus tenuis whole genome reference sequence.</title>
        <authorList>
            <person name="Garwood T.J."/>
            <person name="Larsen P.A."/>
            <person name="Fountain-Jones N.M."/>
            <person name="Garbe J.R."/>
            <person name="Macchietto M.G."/>
            <person name="Kania S.A."/>
            <person name="Gerhold R.W."/>
            <person name="Richards J.E."/>
            <person name="Wolf T.M."/>
        </authorList>
    </citation>
    <scope>NUCLEOTIDE SEQUENCE</scope>
    <source>
        <strain evidence="1">MNPRO001-30</strain>
        <tissue evidence="1">Meninges</tissue>
    </source>
</reference>
<gene>
    <name evidence="1" type="ORF">KIN20_034478</name>
</gene>
<keyword evidence="2" id="KW-1185">Reference proteome</keyword>
<sequence>MNPKTPRFDRCLQRPPVTRLWRTCSTDLHTVSQPVVEAKTMASTCKRHSVMNVIRPPKSYPLR</sequence>
<organism evidence="1 2">
    <name type="scientific">Parelaphostrongylus tenuis</name>
    <name type="common">Meningeal worm</name>
    <dbReference type="NCBI Taxonomy" id="148309"/>
    <lineage>
        <taxon>Eukaryota</taxon>
        <taxon>Metazoa</taxon>
        <taxon>Ecdysozoa</taxon>
        <taxon>Nematoda</taxon>
        <taxon>Chromadorea</taxon>
        <taxon>Rhabditida</taxon>
        <taxon>Rhabditina</taxon>
        <taxon>Rhabditomorpha</taxon>
        <taxon>Strongyloidea</taxon>
        <taxon>Metastrongylidae</taxon>
        <taxon>Parelaphostrongylus</taxon>
    </lineage>
</organism>
<comment type="caution">
    <text evidence="1">The sequence shown here is derived from an EMBL/GenBank/DDBJ whole genome shotgun (WGS) entry which is preliminary data.</text>
</comment>
<dbReference type="Proteomes" id="UP001196413">
    <property type="component" value="Unassembled WGS sequence"/>
</dbReference>
<dbReference type="AlphaFoldDB" id="A0AAD5R9K3"/>
<dbReference type="EMBL" id="JAHQIW010007128">
    <property type="protein sequence ID" value="KAJ1372343.1"/>
    <property type="molecule type" value="Genomic_DNA"/>
</dbReference>
<protein>
    <submittedName>
        <fullName evidence="1">Uncharacterized protein</fullName>
    </submittedName>
</protein>